<reference evidence="2" key="1">
    <citation type="submission" date="2015-10" db="EMBL/GenBank/DDBJ databases">
        <authorList>
            <person name="Luecker S."/>
            <person name="Luecker S."/>
        </authorList>
    </citation>
    <scope>NUCLEOTIDE SEQUENCE [LARGE SCALE GENOMIC DNA]</scope>
</reference>
<dbReference type="Proteomes" id="UP000198736">
    <property type="component" value="Unassembled WGS sequence"/>
</dbReference>
<dbReference type="EMBL" id="CZPZ01000001">
    <property type="protein sequence ID" value="CUS31892.1"/>
    <property type="molecule type" value="Genomic_DNA"/>
</dbReference>
<sequence>MRIPTITSGVVVSIVALFIVLSIGSTQPVQAADLLVERTVGFAPSTERGVMASGAVEDTFKACMARIPAFASAGQRMLAEQSCAGEDEVRKTLRSAPKF</sequence>
<dbReference type="AlphaFoldDB" id="A0A0S4L7V1"/>
<accession>A0A0S4L7V1</accession>
<dbReference type="RefSeq" id="WP_090894025.1">
    <property type="nucleotide sequence ID" value="NZ_CZPZ01000001.1"/>
</dbReference>
<dbReference type="OrthoDB" id="9811758at2"/>
<name>A0A0S4L7V1_9BACT</name>
<gene>
    <name evidence="1" type="ORF">COMA2_10350</name>
</gene>
<keyword evidence="2" id="KW-1185">Reference proteome</keyword>
<evidence type="ECO:0000313" key="2">
    <source>
        <dbReference type="Proteomes" id="UP000198736"/>
    </source>
</evidence>
<organism evidence="1 2">
    <name type="scientific">Candidatus Nitrospira nitrificans</name>
    <dbReference type="NCBI Taxonomy" id="1742973"/>
    <lineage>
        <taxon>Bacteria</taxon>
        <taxon>Pseudomonadati</taxon>
        <taxon>Nitrospirota</taxon>
        <taxon>Nitrospiria</taxon>
        <taxon>Nitrospirales</taxon>
        <taxon>Nitrospiraceae</taxon>
        <taxon>Nitrospira</taxon>
    </lineage>
</organism>
<proteinExistence type="predicted"/>
<protein>
    <recommendedName>
        <fullName evidence="3">UrcA family protein</fullName>
    </recommendedName>
</protein>
<evidence type="ECO:0008006" key="3">
    <source>
        <dbReference type="Google" id="ProtNLM"/>
    </source>
</evidence>
<evidence type="ECO:0000313" key="1">
    <source>
        <dbReference type="EMBL" id="CUS31892.1"/>
    </source>
</evidence>